<dbReference type="RefSeq" id="WP_219506249.1">
    <property type="nucleotide sequence ID" value="NZ_JAHXDN010000006.1"/>
</dbReference>
<keyword evidence="4" id="KW-0342">GTP-binding</keyword>
<dbReference type="PANTHER" id="PTHR10465:SF0">
    <property type="entry name" value="SARCALUMENIN"/>
    <property type="match status" value="1"/>
</dbReference>
<keyword evidence="8" id="KW-1185">Reference proteome</keyword>
<comment type="subcellular location">
    <subcellularLocation>
        <location evidence="1">Membrane</location>
    </subcellularLocation>
</comment>
<feature type="domain" description="Dynamin N-terminal" evidence="6">
    <location>
        <begin position="71"/>
        <end position="302"/>
    </location>
</feature>
<dbReference type="InterPro" id="IPR027094">
    <property type="entry name" value="Mitofusin_fam"/>
</dbReference>
<organism evidence="7 8">
    <name type="scientific">Roseobacter insulae</name>
    <dbReference type="NCBI Taxonomy" id="2859783"/>
    <lineage>
        <taxon>Bacteria</taxon>
        <taxon>Pseudomonadati</taxon>
        <taxon>Pseudomonadota</taxon>
        <taxon>Alphaproteobacteria</taxon>
        <taxon>Rhodobacterales</taxon>
        <taxon>Roseobacteraceae</taxon>
        <taxon>Roseobacter</taxon>
    </lineage>
</organism>
<dbReference type="GO" id="GO:0005525">
    <property type="term" value="F:GTP binding"/>
    <property type="evidence" value="ECO:0007669"/>
    <property type="project" value="UniProtKB-KW"/>
</dbReference>
<keyword evidence="2" id="KW-0547">Nucleotide-binding</keyword>
<dbReference type="GO" id="GO:0016020">
    <property type="term" value="C:membrane"/>
    <property type="evidence" value="ECO:0007669"/>
    <property type="project" value="UniProtKB-SubCell"/>
</dbReference>
<dbReference type="Pfam" id="PF00350">
    <property type="entry name" value="Dynamin_N"/>
    <property type="match status" value="1"/>
</dbReference>
<evidence type="ECO:0000256" key="4">
    <source>
        <dbReference type="ARBA" id="ARBA00023134"/>
    </source>
</evidence>
<keyword evidence="3" id="KW-0378">Hydrolase</keyword>
<comment type="caution">
    <text evidence="7">The sequence shown here is derived from an EMBL/GenBank/DDBJ whole genome shotgun (WGS) entry which is preliminary data.</text>
</comment>
<accession>A0A9X1K2C1</accession>
<dbReference type="AlphaFoldDB" id="A0A9X1K2C1"/>
<sequence>MNVLNASASQEFQEAKQSDLLRMGLEPLQAYAKSETDLRTALKALQTLGDESTAKRADRLLRQLEAFEPSVTMIGQIKSGKTSLVNAMVGQSDLLPADVNPWTSVVTSLHLHPETPGFESSASFQFFDEDEWDRLISGGGRIGELASRAGADDELEKIKAQAAEMREKSRVRLGQKFEMLLGQQRDYGYLDKDLIERYVCLGEEPDAEDPDISEEQGRFADITKSADLSLQRMSLPVRLCLRDTPGVNDTFMMREQITIRSIRDSRICVVVLSAHQALSSTDLALIRLISHVKSRDVVIFVNRVDELSDPASQIPQIAQSIQETLARHKGPEDAHVVFGSALWASYALDGRLDALPQSSADAMLNWSTAADLSDVLEDSAGHDPVTLAWALSGVPSLQNALSMRIAEGVGAATLQRIASSGLNLANTVLAADKISAAGTEGLAPEKLNRDDAIARMAEITQSHRARLDEAFADILEEFSERMNRVQASFLDRATASLIVHLEQYGDHEPWTYDPAGLRMLLGSSHKVLARKSKAAFEAATQEAASELTTLYHQAFGFAPGLIDVSLPRAPQVPPPVSLGRTIALDLNGSWWKRWWLHRRGYKAYAANFYELIKTETNPFVDELRDDLAQEVRQTACDAMDVFLAEQASVFEAFDRMAQSDPKELQAQAAKNAPPDHKKLLADTLKTLNEYAS</sequence>
<name>A0A9X1K2C1_9RHOB</name>
<evidence type="ECO:0000256" key="2">
    <source>
        <dbReference type="ARBA" id="ARBA00022741"/>
    </source>
</evidence>
<gene>
    <name evidence="7" type="ORF">KX928_20050</name>
</gene>
<dbReference type="Proteomes" id="UP001138661">
    <property type="component" value="Unassembled WGS sequence"/>
</dbReference>
<evidence type="ECO:0000256" key="3">
    <source>
        <dbReference type="ARBA" id="ARBA00022801"/>
    </source>
</evidence>
<evidence type="ECO:0000313" key="7">
    <source>
        <dbReference type="EMBL" id="MBW4710084.1"/>
    </source>
</evidence>
<evidence type="ECO:0000259" key="6">
    <source>
        <dbReference type="Pfam" id="PF00350"/>
    </source>
</evidence>
<dbReference type="EMBL" id="JAHXDN010000006">
    <property type="protein sequence ID" value="MBW4710084.1"/>
    <property type="molecule type" value="Genomic_DNA"/>
</dbReference>
<keyword evidence="5" id="KW-0472">Membrane</keyword>
<dbReference type="GO" id="GO:0003924">
    <property type="term" value="F:GTPase activity"/>
    <property type="evidence" value="ECO:0007669"/>
    <property type="project" value="InterPro"/>
</dbReference>
<dbReference type="InterPro" id="IPR045063">
    <property type="entry name" value="Dynamin_N"/>
</dbReference>
<evidence type="ECO:0000313" key="8">
    <source>
        <dbReference type="Proteomes" id="UP001138661"/>
    </source>
</evidence>
<evidence type="ECO:0000256" key="1">
    <source>
        <dbReference type="ARBA" id="ARBA00004370"/>
    </source>
</evidence>
<evidence type="ECO:0000256" key="5">
    <source>
        <dbReference type="ARBA" id="ARBA00023136"/>
    </source>
</evidence>
<dbReference type="PANTHER" id="PTHR10465">
    <property type="entry name" value="TRANSMEMBRANE GTPASE FZO1"/>
    <property type="match status" value="1"/>
</dbReference>
<reference evidence="7" key="1">
    <citation type="submission" date="2021-07" db="EMBL/GenBank/DDBJ databases">
        <title>Roseobacter insulae sp. nov., isolated from a tidal flat.</title>
        <authorList>
            <person name="Park S."/>
            <person name="Yoon J.-H."/>
        </authorList>
    </citation>
    <scope>NUCLEOTIDE SEQUENCE</scope>
    <source>
        <strain evidence="7">YSTF-M11</strain>
    </source>
</reference>
<protein>
    <submittedName>
        <fullName evidence="7">Dynamin family protein</fullName>
    </submittedName>
</protein>
<proteinExistence type="predicted"/>